<accession>A0A017SEQ9</accession>
<evidence type="ECO:0000313" key="1">
    <source>
        <dbReference type="EMBL" id="EYE95266.1"/>
    </source>
</evidence>
<dbReference type="HOGENOM" id="CLU_1875017_0_0_1"/>
<dbReference type="EMBL" id="KK088422">
    <property type="protein sequence ID" value="EYE95266.1"/>
    <property type="molecule type" value="Genomic_DNA"/>
</dbReference>
<dbReference type="RefSeq" id="XP_040638954.1">
    <property type="nucleotide sequence ID" value="XM_040780141.1"/>
</dbReference>
<dbReference type="AlphaFoldDB" id="A0A017SEQ9"/>
<sequence length="136" mass="15637">MTGISRTKVHDRPQSFRFAKHHLFEPLVKKATKDIGITQHQGSLLALANDVVDITKTECASKPKRKHLCQDPATLKHFGSCFKDNLLPVVMGHIGQIMPLFAETLCKEYEYLVKNELWDGTIPRYIKDYSRTRKKQ</sequence>
<dbReference type="Proteomes" id="UP000019804">
    <property type="component" value="Unassembled WGS sequence"/>
</dbReference>
<protein>
    <submittedName>
        <fullName evidence="1">Uncharacterized protein</fullName>
    </submittedName>
</protein>
<proteinExistence type="predicted"/>
<dbReference type="GeneID" id="63695265"/>
<reference evidence="2" key="1">
    <citation type="journal article" date="2014" name="Nat. Commun.">
        <title>Genomic adaptations of the halophilic Dead Sea filamentous fungus Eurotium rubrum.</title>
        <authorList>
            <person name="Kis-Papo T."/>
            <person name="Weig A.R."/>
            <person name="Riley R."/>
            <person name="Persoh D."/>
            <person name="Salamov A."/>
            <person name="Sun H."/>
            <person name="Lipzen A."/>
            <person name="Wasser S.P."/>
            <person name="Rambold G."/>
            <person name="Grigoriev I.V."/>
            <person name="Nevo E."/>
        </authorList>
    </citation>
    <scope>NUCLEOTIDE SEQUENCE [LARGE SCALE GENOMIC DNA]</scope>
    <source>
        <strain evidence="2">CBS 135680</strain>
    </source>
</reference>
<evidence type="ECO:0000313" key="2">
    <source>
        <dbReference type="Proteomes" id="UP000019804"/>
    </source>
</evidence>
<organism evidence="1 2">
    <name type="scientific">Aspergillus ruber (strain CBS 135680)</name>
    <dbReference type="NCBI Taxonomy" id="1388766"/>
    <lineage>
        <taxon>Eukaryota</taxon>
        <taxon>Fungi</taxon>
        <taxon>Dikarya</taxon>
        <taxon>Ascomycota</taxon>
        <taxon>Pezizomycotina</taxon>
        <taxon>Eurotiomycetes</taxon>
        <taxon>Eurotiomycetidae</taxon>
        <taxon>Eurotiales</taxon>
        <taxon>Aspergillaceae</taxon>
        <taxon>Aspergillus</taxon>
        <taxon>Aspergillus subgen. Aspergillus</taxon>
    </lineage>
</organism>
<dbReference type="OrthoDB" id="4477787at2759"/>
<name>A0A017SEQ9_ASPRC</name>
<gene>
    <name evidence="1" type="ORF">EURHEDRAFT_402471</name>
</gene>
<keyword evidence="2" id="KW-1185">Reference proteome</keyword>